<dbReference type="AlphaFoldDB" id="A0A4Z0VWQ1"/>
<dbReference type="OrthoDB" id="9773233at2"/>
<dbReference type="Proteomes" id="UP000297288">
    <property type="component" value="Unassembled WGS sequence"/>
</dbReference>
<dbReference type="EMBL" id="SRME01000006">
    <property type="protein sequence ID" value="TGG87013.1"/>
    <property type="molecule type" value="Genomic_DNA"/>
</dbReference>
<dbReference type="NCBIfam" id="TIGR00275">
    <property type="entry name" value="aminoacetone oxidase family FAD-binding enzyme"/>
    <property type="match status" value="1"/>
</dbReference>
<dbReference type="Pfam" id="PF22780">
    <property type="entry name" value="HI0933_like_1st"/>
    <property type="match status" value="1"/>
</dbReference>
<evidence type="ECO:0000313" key="7">
    <source>
        <dbReference type="Proteomes" id="UP000297288"/>
    </source>
</evidence>
<comment type="cofactor">
    <cofactor evidence="1">
        <name>FAD</name>
        <dbReference type="ChEBI" id="CHEBI:57692"/>
    </cofactor>
</comment>
<keyword evidence="2" id="KW-0285">Flavoprotein</keyword>
<feature type="domain" description="RsdA/BaiN/AoA(So)-like Rossmann fold-like" evidence="4">
    <location>
        <begin position="5"/>
        <end position="403"/>
    </location>
</feature>
<dbReference type="PANTHER" id="PTHR42887:SF2">
    <property type="entry name" value="OS12G0638800 PROTEIN"/>
    <property type="match status" value="1"/>
</dbReference>
<accession>A0A4Z0VWQ1</accession>
<dbReference type="InterPro" id="IPR023166">
    <property type="entry name" value="BaiN-like_dom_sf"/>
</dbReference>
<evidence type="ECO:0000256" key="3">
    <source>
        <dbReference type="ARBA" id="ARBA00022827"/>
    </source>
</evidence>
<dbReference type="InterPro" id="IPR004792">
    <property type="entry name" value="BaiN-like"/>
</dbReference>
<dbReference type="InterPro" id="IPR055178">
    <property type="entry name" value="RsdA/BaiN/AoA(So)-like_dom"/>
</dbReference>
<evidence type="ECO:0000313" key="6">
    <source>
        <dbReference type="EMBL" id="TGG87013.1"/>
    </source>
</evidence>
<evidence type="ECO:0000259" key="4">
    <source>
        <dbReference type="Pfam" id="PF03486"/>
    </source>
</evidence>
<dbReference type="PRINTS" id="PR00411">
    <property type="entry name" value="PNDRDTASEI"/>
</dbReference>
<feature type="domain" description="RsdA/BaiN/AoA(So)-like insert" evidence="5">
    <location>
        <begin position="187"/>
        <end position="350"/>
    </location>
</feature>
<dbReference type="Gene3D" id="1.10.8.260">
    <property type="entry name" value="HI0933 insert domain-like"/>
    <property type="match status" value="1"/>
</dbReference>
<dbReference type="InterPro" id="IPR057661">
    <property type="entry name" value="RsdA/BaiN/AoA(So)_Rossmann"/>
</dbReference>
<protein>
    <submittedName>
        <fullName evidence="6">Aminoacetone oxidase family FAD-binding enzyme</fullName>
    </submittedName>
</protein>
<dbReference type="PRINTS" id="PR00368">
    <property type="entry name" value="FADPNR"/>
</dbReference>
<dbReference type="InterPro" id="IPR036188">
    <property type="entry name" value="FAD/NAD-bd_sf"/>
</dbReference>
<keyword evidence="3" id="KW-0274">FAD</keyword>
<dbReference type="Pfam" id="PF03486">
    <property type="entry name" value="HI0933_like"/>
    <property type="match status" value="1"/>
</dbReference>
<reference evidence="6 7" key="1">
    <citation type="submission" date="2019-04" db="EMBL/GenBank/DDBJ databases">
        <title>Draft genome sequence data and analysis of a Fermenting Bacterium, Geotoga petraea strain HO-Geo1, isolated from heavy-oil petroleum reservoir in Russia.</title>
        <authorList>
            <person name="Grouzdev D.S."/>
            <person name="Semenova E.M."/>
            <person name="Sokolova D.S."/>
            <person name="Tourova T.P."/>
            <person name="Poltaraus A.B."/>
            <person name="Nazina T.N."/>
        </authorList>
    </citation>
    <scope>NUCLEOTIDE SEQUENCE [LARGE SCALE GENOMIC DNA]</scope>
    <source>
        <strain evidence="6 7">HO-Geo1</strain>
    </source>
</reference>
<dbReference type="Gene3D" id="2.40.30.10">
    <property type="entry name" value="Translation factors"/>
    <property type="match status" value="1"/>
</dbReference>
<sequence>MEIYDVAVIGAGAAGTIAAIKASKRNKTILIDRNHKVGKKIYATGNGKCNYTNKNISLNNYHGQNVQFANFSLNKFNNIKTVEFFKKSGVLSKDIDNRIYPVTEESATIVETLEFLLAENDVELLLGYKIHDIELENEIFTISSNHKQVKSKKLIIATGGKSSPNHGSDGSIFDVIKKLGHSITPLKPALVQLETDNKFSKEVKGVRIKGSITIQHKKKEIAKDTGEIMFTDYGLSGIPVMQVSHFTHEYLEKNEKVFASIDFFHEINQVELDKMLLNRKNELKNRKIKDFLKGLVHSKLINMVLVKSGIKNHNSPSEKLSEKDIMSLSKNLKNLTFFITGTKSWKNSQVTFGGVNTLEVDEKTMESKIIKNLYFAGEVIDISGDCGGYNLQWAWSSGYIAGKSTWK</sequence>
<organism evidence="6 7">
    <name type="scientific">Geotoga petraea</name>
    <dbReference type="NCBI Taxonomy" id="28234"/>
    <lineage>
        <taxon>Bacteria</taxon>
        <taxon>Thermotogati</taxon>
        <taxon>Thermotogota</taxon>
        <taxon>Thermotogae</taxon>
        <taxon>Petrotogales</taxon>
        <taxon>Petrotogaceae</taxon>
        <taxon>Geotoga</taxon>
    </lineage>
</organism>
<dbReference type="SUPFAM" id="SSF51905">
    <property type="entry name" value="FAD/NAD(P)-binding domain"/>
    <property type="match status" value="1"/>
</dbReference>
<evidence type="ECO:0000256" key="1">
    <source>
        <dbReference type="ARBA" id="ARBA00001974"/>
    </source>
</evidence>
<proteinExistence type="predicted"/>
<name>A0A4Z0VWQ1_9BACT</name>
<dbReference type="SUPFAM" id="SSF160996">
    <property type="entry name" value="HI0933 insert domain-like"/>
    <property type="match status" value="1"/>
</dbReference>
<dbReference type="RefSeq" id="WP_135403150.1">
    <property type="nucleotide sequence ID" value="NZ_SRME01000006.1"/>
</dbReference>
<evidence type="ECO:0000256" key="2">
    <source>
        <dbReference type="ARBA" id="ARBA00022630"/>
    </source>
</evidence>
<dbReference type="Gene3D" id="3.50.50.60">
    <property type="entry name" value="FAD/NAD(P)-binding domain"/>
    <property type="match status" value="1"/>
</dbReference>
<dbReference type="PANTHER" id="PTHR42887">
    <property type="entry name" value="OS12G0638800 PROTEIN"/>
    <property type="match status" value="1"/>
</dbReference>
<gene>
    <name evidence="6" type="ORF">E4650_09170</name>
</gene>
<comment type="caution">
    <text evidence="6">The sequence shown here is derived from an EMBL/GenBank/DDBJ whole genome shotgun (WGS) entry which is preliminary data.</text>
</comment>
<evidence type="ECO:0000259" key="5">
    <source>
        <dbReference type="Pfam" id="PF22780"/>
    </source>
</evidence>